<name>A0A1W1VUN7_9FIRM</name>
<reference evidence="2 3" key="1">
    <citation type="submission" date="2017-04" db="EMBL/GenBank/DDBJ databases">
        <authorList>
            <person name="Afonso C.L."/>
            <person name="Miller P.J."/>
            <person name="Scott M.A."/>
            <person name="Spackman E."/>
            <person name="Goraichik I."/>
            <person name="Dimitrov K.M."/>
            <person name="Suarez D.L."/>
            <person name="Swayne D.E."/>
        </authorList>
    </citation>
    <scope>NUCLEOTIDE SEQUENCE [LARGE SCALE GENOMIC DNA]</scope>
    <source>
        <strain evidence="2 3">ToBE</strain>
    </source>
</reference>
<dbReference type="SUPFAM" id="SSF69118">
    <property type="entry name" value="AhpD-like"/>
    <property type="match status" value="1"/>
</dbReference>
<keyword evidence="3" id="KW-1185">Reference proteome</keyword>
<dbReference type="Proteomes" id="UP000192569">
    <property type="component" value="Chromosome I"/>
</dbReference>
<evidence type="ECO:0000259" key="1">
    <source>
        <dbReference type="Pfam" id="PF02627"/>
    </source>
</evidence>
<dbReference type="Pfam" id="PF02627">
    <property type="entry name" value="CMD"/>
    <property type="match status" value="1"/>
</dbReference>
<dbReference type="STRING" id="698762.SAMN00808754_1726"/>
<dbReference type="InterPro" id="IPR003779">
    <property type="entry name" value="CMD-like"/>
</dbReference>
<gene>
    <name evidence="2" type="ORF">SAMN00808754_1726</name>
</gene>
<dbReference type="GO" id="GO:0051920">
    <property type="term" value="F:peroxiredoxin activity"/>
    <property type="evidence" value="ECO:0007669"/>
    <property type="project" value="InterPro"/>
</dbReference>
<protein>
    <submittedName>
        <fullName evidence="2">Uncharacterized conserved protein YurZ, alkylhydroperoxidase/carboxymuconolactone decarboxylase family</fullName>
    </submittedName>
</protein>
<organism evidence="2 3">
    <name type="scientific">Thermanaeromonas toyohensis ToBE</name>
    <dbReference type="NCBI Taxonomy" id="698762"/>
    <lineage>
        <taxon>Bacteria</taxon>
        <taxon>Bacillati</taxon>
        <taxon>Bacillota</taxon>
        <taxon>Clostridia</taxon>
        <taxon>Neomoorellales</taxon>
        <taxon>Neomoorellaceae</taxon>
        <taxon>Thermanaeromonas</taxon>
    </lineage>
</organism>
<sequence length="130" mass="14236">MGPGEMNLEQVLQKMQEKLGGDPYPMRLLSQLVPQGVMDQARSSQFVETLPAIPIKYKMLMYVTAAAALGSEYCTKVYAQRAMREGATVQEIMEAVLIARFVSASTVFATAIPTMEMLLNSTPKEGGDVK</sequence>
<feature type="domain" description="Carboxymuconolactone decarboxylase-like" evidence="1">
    <location>
        <begin position="53"/>
        <end position="112"/>
    </location>
</feature>
<dbReference type="Gene3D" id="1.20.1290.10">
    <property type="entry name" value="AhpD-like"/>
    <property type="match status" value="1"/>
</dbReference>
<keyword evidence="2" id="KW-0560">Oxidoreductase</keyword>
<proteinExistence type="predicted"/>
<dbReference type="InterPro" id="IPR029032">
    <property type="entry name" value="AhpD-like"/>
</dbReference>
<dbReference type="EMBL" id="LT838272">
    <property type="protein sequence ID" value="SMB96983.1"/>
    <property type="molecule type" value="Genomic_DNA"/>
</dbReference>
<accession>A0A1W1VUN7</accession>
<dbReference type="PANTHER" id="PTHR33930:SF2">
    <property type="entry name" value="BLR3452 PROTEIN"/>
    <property type="match status" value="1"/>
</dbReference>
<dbReference type="PANTHER" id="PTHR33930">
    <property type="entry name" value="ALKYL HYDROPEROXIDE REDUCTASE AHPD"/>
    <property type="match status" value="1"/>
</dbReference>
<dbReference type="OrthoDB" id="9806086at2"/>
<evidence type="ECO:0000313" key="3">
    <source>
        <dbReference type="Proteomes" id="UP000192569"/>
    </source>
</evidence>
<evidence type="ECO:0000313" key="2">
    <source>
        <dbReference type="EMBL" id="SMB96983.1"/>
    </source>
</evidence>
<dbReference type="AlphaFoldDB" id="A0A1W1VUN7"/>
<keyword evidence="2" id="KW-0575">Peroxidase</keyword>